<proteinExistence type="predicted"/>
<dbReference type="GO" id="GO:0008296">
    <property type="term" value="F:3'-5'-DNA exonuclease activity"/>
    <property type="evidence" value="ECO:0007669"/>
    <property type="project" value="TreeGrafter"/>
</dbReference>
<dbReference type="GO" id="GO:0006297">
    <property type="term" value="P:nucleotide-excision repair, DNA gap filling"/>
    <property type="evidence" value="ECO:0007669"/>
    <property type="project" value="TreeGrafter"/>
</dbReference>
<dbReference type="Pfam" id="PF00136">
    <property type="entry name" value="DNA_pol_B"/>
    <property type="match status" value="1"/>
</dbReference>
<evidence type="ECO:0000256" key="1">
    <source>
        <dbReference type="ARBA" id="ARBA00012417"/>
    </source>
</evidence>
<dbReference type="GO" id="GO:0003677">
    <property type="term" value="F:DNA binding"/>
    <property type="evidence" value="ECO:0007669"/>
    <property type="project" value="UniProtKB-KW"/>
</dbReference>
<evidence type="ECO:0000256" key="5">
    <source>
        <dbReference type="ARBA" id="ARBA00023125"/>
    </source>
</evidence>
<keyword evidence="3" id="KW-0548">Nucleotidyltransferase</keyword>
<dbReference type="InterPro" id="IPR043502">
    <property type="entry name" value="DNA/RNA_pol_sf"/>
</dbReference>
<name>A6N4C5_9VIRU</name>
<dbReference type="PANTHER" id="PTHR10322">
    <property type="entry name" value="DNA POLYMERASE CATALYTIC SUBUNIT"/>
    <property type="match status" value="1"/>
</dbReference>
<evidence type="ECO:0000256" key="4">
    <source>
        <dbReference type="ARBA" id="ARBA00022932"/>
    </source>
</evidence>
<dbReference type="Gene3D" id="3.90.1600.10">
    <property type="entry name" value="Palm domain of DNA polymerase"/>
    <property type="match status" value="1"/>
</dbReference>
<accession>A6N4C5</accession>
<keyword evidence="2" id="KW-0808">Transferase</keyword>
<dbReference type="InterPro" id="IPR023211">
    <property type="entry name" value="DNA_pol_palm_dom_sf"/>
</dbReference>
<evidence type="ECO:0000259" key="8">
    <source>
        <dbReference type="Pfam" id="PF00136"/>
    </source>
</evidence>
<dbReference type="SUPFAM" id="SSF56672">
    <property type="entry name" value="DNA/RNA polymerases"/>
    <property type="match status" value="1"/>
</dbReference>
<evidence type="ECO:0000256" key="6">
    <source>
        <dbReference type="ARBA" id="ARBA00049244"/>
    </source>
</evidence>
<evidence type="ECO:0000256" key="7">
    <source>
        <dbReference type="SAM" id="Coils"/>
    </source>
</evidence>
<dbReference type="PANTHER" id="PTHR10322:SF23">
    <property type="entry name" value="DNA POLYMERASE DELTA CATALYTIC SUBUNIT"/>
    <property type="match status" value="1"/>
</dbReference>
<feature type="non-terminal residue" evidence="9">
    <location>
        <position position="1"/>
    </location>
</feature>
<dbReference type="InterPro" id="IPR006134">
    <property type="entry name" value="DNA-dir_DNA_pol_B_multi_dom"/>
</dbReference>
<dbReference type="InterPro" id="IPR050240">
    <property type="entry name" value="DNA_pol_type-B"/>
</dbReference>
<dbReference type="GO" id="GO:0003887">
    <property type="term" value="F:DNA-directed DNA polymerase activity"/>
    <property type="evidence" value="ECO:0007669"/>
    <property type="project" value="UniProtKB-KW"/>
</dbReference>
<keyword evidence="4" id="KW-0239">DNA-directed DNA polymerase</keyword>
<feature type="non-terminal residue" evidence="9">
    <location>
        <position position="209"/>
    </location>
</feature>
<gene>
    <name evidence="9" type="primary">pol</name>
</gene>
<evidence type="ECO:0000256" key="2">
    <source>
        <dbReference type="ARBA" id="ARBA00022679"/>
    </source>
</evidence>
<reference evidence="9" key="1">
    <citation type="journal article" date="2008" name="Vet. Microbiol.">
        <title>Characterization of an erythrocytic virus in the family Iridoviridae from a peninsula ribbon snake (Thamnophis sauritus sackenii).</title>
        <authorList>
            <person name="Wellehan J.F.X.Jr."/>
            <person name="Strik N.I."/>
            <person name="Stacy B.A."/>
            <person name="Childress A.L."/>
            <person name="Jacobson E.R."/>
            <person name="Telford S.R.Jr."/>
        </authorList>
    </citation>
    <scope>NUCLEOTIDE SEQUENCE</scope>
    <source>
        <strain evidence="9">Florida</strain>
    </source>
</reference>
<keyword evidence="5" id="KW-0238">DNA-binding</keyword>
<sequence>SIIITENICYSTIAHKTVPDEKCNIFTWEDHVNCPHDPKIIAIKELTQKINSIEEDIKRLRKQRDLLRGSQKKKIQELINYKKLQQKPLRVERASQKPQKGTICVKHVFRFLKSSEKVGVIPTIIKNLLLQRKKIKTQIKTEKDSLFKTILDKQQLAYKVSANSMYGAMGVRQGYLPYMPGAMTITFCGREAIKKSLKIIESQFEGKVI</sequence>
<dbReference type="EMBL" id="EF608450">
    <property type="protein sequence ID" value="ABR12534.1"/>
    <property type="molecule type" value="Genomic_DNA"/>
</dbReference>
<evidence type="ECO:0000256" key="3">
    <source>
        <dbReference type="ARBA" id="ARBA00022695"/>
    </source>
</evidence>
<dbReference type="GO" id="GO:0006287">
    <property type="term" value="P:base-excision repair, gap-filling"/>
    <property type="evidence" value="ECO:0007669"/>
    <property type="project" value="TreeGrafter"/>
</dbReference>
<comment type="catalytic activity">
    <reaction evidence="6">
        <text>DNA(n) + a 2'-deoxyribonucleoside 5'-triphosphate = DNA(n+1) + diphosphate</text>
        <dbReference type="Rhea" id="RHEA:22508"/>
        <dbReference type="Rhea" id="RHEA-COMP:17339"/>
        <dbReference type="Rhea" id="RHEA-COMP:17340"/>
        <dbReference type="ChEBI" id="CHEBI:33019"/>
        <dbReference type="ChEBI" id="CHEBI:61560"/>
        <dbReference type="ChEBI" id="CHEBI:173112"/>
        <dbReference type="EC" id="2.7.7.7"/>
    </reaction>
</comment>
<dbReference type="GO" id="GO:0000166">
    <property type="term" value="F:nucleotide binding"/>
    <property type="evidence" value="ECO:0007669"/>
    <property type="project" value="InterPro"/>
</dbReference>
<dbReference type="Gene3D" id="1.10.287.690">
    <property type="entry name" value="Helix hairpin bin"/>
    <property type="match status" value="1"/>
</dbReference>
<organism evidence="9">
    <name type="scientific">Thamnophis sauritus erythrocytic virus</name>
    <dbReference type="NCBI Taxonomy" id="447023"/>
    <lineage>
        <taxon>Viruses</taxon>
        <taxon>Varidnaviria</taxon>
        <taxon>Bamfordvirae</taxon>
        <taxon>Nucleocytoviricota</taxon>
        <taxon>Megaviricetes</taxon>
        <taxon>Pimascovirales</taxon>
        <taxon>Pimascovirales incertae sedis</taxon>
        <taxon>Iridoviridae</taxon>
    </lineage>
</organism>
<keyword evidence="7" id="KW-0175">Coiled coil</keyword>
<dbReference type="EC" id="2.7.7.7" evidence="1"/>
<feature type="coiled-coil region" evidence="7">
    <location>
        <begin position="43"/>
        <end position="70"/>
    </location>
</feature>
<protein>
    <recommendedName>
        <fullName evidence="1">DNA-directed DNA polymerase</fullName>
        <ecNumber evidence="1">2.7.7.7</ecNumber>
    </recommendedName>
</protein>
<evidence type="ECO:0000313" key="9">
    <source>
        <dbReference type="EMBL" id="ABR12534.1"/>
    </source>
</evidence>
<dbReference type="GO" id="GO:0045004">
    <property type="term" value="P:DNA replication proofreading"/>
    <property type="evidence" value="ECO:0007669"/>
    <property type="project" value="TreeGrafter"/>
</dbReference>
<feature type="domain" description="DNA-directed DNA polymerase family B multifunctional" evidence="8">
    <location>
        <begin position="80"/>
        <end position="203"/>
    </location>
</feature>